<gene>
    <name evidence="1" type="ORF">J3T88_11155</name>
    <name evidence="2" type="ORF">NCTC13834_02021</name>
</gene>
<dbReference type="AlphaFoldDB" id="A0A380GPN8"/>
<evidence type="ECO:0000313" key="2">
    <source>
        <dbReference type="EMBL" id="SUM55650.1"/>
    </source>
</evidence>
<proteinExistence type="predicted"/>
<evidence type="ECO:0000313" key="4">
    <source>
        <dbReference type="Proteomes" id="UP000664081"/>
    </source>
</evidence>
<dbReference type="Proteomes" id="UP000664081">
    <property type="component" value="Unassembled WGS sequence"/>
</dbReference>
<evidence type="ECO:0000313" key="3">
    <source>
        <dbReference type="Proteomes" id="UP000254412"/>
    </source>
</evidence>
<dbReference type="Proteomes" id="UP000254412">
    <property type="component" value="Unassembled WGS sequence"/>
</dbReference>
<accession>A0A380GPN8</accession>
<dbReference type="InterPro" id="IPR036866">
    <property type="entry name" value="RibonucZ/Hydroxyglut_hydro"/>
</dbReference>
<dbReference type="RefSeq" id="WP_176579747.1">
    <property type="nucleotide sequence ID" value="NZ_BMCF01000006.1"/>
</dbReference>
<reference evidence="1 4" key="2">
    <citation type="submission" date="2021-03" db="EMBL/GenBank/DDBJ databases">
        <title>Staphylococci and Mammaliicocci in bats.</title>
        <authorList>
            <person name="Fountain K."/>
        </authorList>
    </citation>
    <scope>NUCLEOTIDE SEQUENCE [LARGE SCALE GENOMIC DNA]</scope>
    <source>
        <strain evidence="1 4">18_1_E_SW</strain>
    </source>
</reference>
<protein>
    <submittedName>
        <fullName evidence="2">Metallo-beta-lactamase superfamily protein</fullName>
    </submittedName>
</protein>
<dbReference type="Gene3D" id="3.60.15.10">
    <property type="entry name" value="Ribonuclease Z/Hydroxyacylglutathione hydrolase-like"/>
    <property type="match status" value="1"/>
</dbReference>
<organism evidence="2 3">
    <name type="scientific">Staphylococcus nepalensis</name>
    <dbReference type="NCBI Taxonomy" id="214473"/>
    <lineage>
        <taxon>Bacteria</taxon>
        <taxon>Bacillati</taxon>
        <taxon>Bacillota</taxon>
        <taxon>Bacilli</taxon>
        <taxon>Bacillales</taxon>
        <taxon>Staphylococcaceae</taxon>
        <taxon>Staphylococcus</taxon>
    </lineage>
</organism>
<evidence type="ECO:0000313" key="1">
    <source>
        <dbReference type="EMBL" id="MBO1227858.1"/>
    </source>
</evidence>
<keyword evidence="4" id="KW-1185">Reference proteome</keyword>
<sequence>MHKDIKIYTKNGEDAEEVRNVGFTNVQILEKTNYLGEITLIKTPAQHGRGKVLKIAGNVCGLIFKNENEKTLYVAGDTVWYEKLKKH</sequence>
<reference evidence="2 3" key="1">
    <citation type="submission" date="2018-06" db="EMBL/GenBank/DDBJ databases">
        <authorList>
            <consortium name="Pathogen Informatics"/>
            <person name="Doyle S."/>
        </authorList>
    </citation>
    <scope>NUCLEOTIDE SEQUENCE [LARGE SCALE GENOMIC DNA]</scope>
    <source>
        <strain evidence="2 3">NCTC13834</strain>
    </source>
</reference>
<dbReference type="EMBL" id="JAFNLT010000010">
    <property type="protein sequence ID" value="MBO1227858.1"/>
    <property type="molecule type" value="Genomic_DNA"/>
</dbReference>
<name>A0A380GPN8_9STAP</name>
<dbReference type="EMBL" id="UHDS01000001">
    <property type="protein sequence ID" value="SUM55650.1"/>
    <property type="molecule type" value="Genomic_DNA"/>
</dbReference>